<dbReference type="KEGG" id="tng:GSTEN00004585G001"/>
<feature type="compositionally biased region" description="Low complexity" evidence="1">
    <location>
        <begin position="1"/>
        <end position="17"/>
    </location>
</feature>
<protein>
    <submittedName>
        <fullName evidence="3">(spotted green pufferfish) hypothetical protein</fullName>
    </submittedName>
</protein>
<accession>Q4T9U3</accession>
<evidence type="ECO:0000313" key="3">
    <source>
        <dbReference type="EMBL" id="CAF90339.1"/>
    </source>
</evidence>
<feature type="transmembrane region" description="Helical" evidence="2">
    <location>
        <begin position="44"/>
        <end position="67"/>
    </location>
</feature>
<feature type="region of interest" description="Disordered" evidence="1">
    <location>
        <begin position="1"/>
        <end position="36"/>
    </location>
</feature>
<dbReference type="EMBL" id="CAAE01007495">
    <property type="protein sequence ID" value="CAF90339.1"/>
    <property type="molecule type" value="Genomic_DNA"/>
</dbReference>
<evidence type="ECO:0000256" key="1">
    <source>
        <dbReference type="SAM" id="MobiDB-lite"/>
    </source>
</evidence>
<organism evidence="3">
    <name type="scientific">Tetraodon nigroviridis</name>
    <name type="common">Spotted green pufferfish</name>
    <name type="synonym">Chelonodon nigroviridis</name>
    <dbReference type="NCBI Taxonomy" id="99883"/>
    <lineage>
        <taxon>Eukaryota</taxon>
        <taxon>Metazoa</taxon>
        <taxon>Chordata</taxon>
        <taxon>Craniata</taxon>
        <taxon>Vertebrata</taxon>
        <taxon>Euteleostomi</taxon>
        <taxon>Actinopterygii</taxon>
        <taxon>Neopterygii</taxon>
        <taxon>Teleostei</taxon>
        <taxon>Neoteleostei</taxon>
        <taxon>Acanthomorphata</taxon>
        <taxon>Eupercaria</taxon>
        <taxon>Tetraodontiformes</taxon>
        <taxon>Tetradontoidea</taxon>
        <taxon>Tetraodontidae</taxon>
        <taxon>Tetraodon</taxon>
    </lineage>
</organism>
<keyword evidence="2" id="KW-0472">Membrane</keyword>
<name>Q4T9U3_TETNG</name>
<gene>
    <name evidence="3" type="ORF">GSTENG00004585001</name>
</gene>
<proteinExistence type="predicted"/>
<comment type="caution">
    <text evidence="3">The sequence shown here is derived from an EMBL/GenBank/DDBJ whole genome shotgun (WGS) entry which is preliminary data.</text>
</comment>
<reference evidence="3" key="1">
    <citation type="journal article" date="2004" name="Nature">
        <title>Genome duplication in the teleost fish Tetraodon nigroviridis reveals the early vertebrate proto-karyotype.</title>
        <authorList>
            <person name="Jaillon O."/>
            <person name="Aury J.-M."/>
            <person name="Brunet F."/>
            <person name="Petit J.-L."/>
            <person name="Stange-Thomann N."/>
            <person name="Mauceli E."/>
            <person name="Bouneau L."/>
            <person name="Fischer C."/>
            <person name="Ozouf-Costaz C."/>
            <person name="Bernot A."/>
            <person name="Nicaud S."/>
            <person name="Jaffe D."/>
            <person name="Fisher S."/>
            <person name="Lutfalla G."/>
            <person name="Dossat C."/>
            <person name="Segurens B."/>
            <person name="Dasilva C."/>
            <person name="Salanoubat M."/>
            <person name="Levy M."/>
            <person name="Boudet N."/>
            <person name="Castellano S."/>
            <person name="Anthouard V."/>
            <person name="Jubin C."/>
            <person name="Castelli V."/>
            <person name="Katinka M."/>
            <person name="Vacherie B."/>
            <person name="Biemont C."/>
            <person name="Skalli Z."/>
            <person name="Cattolico L."/>
            <person name="Poulain J."/>
            <person name="De Berardinis V."/>
            <person name="Cruaud C."/>
            <person name="Duprat S."/>
            <person name="Brottier P."/>
            <person name="Coutanceau J.-P."/>
            <person name="Gouzy J."/>
            <person name="Parra G."/>
            <person name="Lardier G."/>
            <person name="Chapple C."/>
            <person name="McKernan K.J."/>
            <person name="McEwan P."/>
            <person name="Bosak S."/>
            <person name="Kellis M."/>
            <person name="Volff J.-N."/>
            <person name="Guigo R."/>
            <person name="Zody M.C."/>
            <person name="Mesirov J."/>
            <person name="Lindblad-Toh K."/>
            <person name="Birren B."/>
            <person name="Nusbaum C."/>
            <person name="Kahn D."/>
            <person name="Robinson-Rechavi M."/>
            <person name="Laudet V."/>
            <person name="Schachter V."/>
            <person name="Quetier F."/>
            <person name="Saurin W."/>
            <person name="Scarpelli C."/>
            <person name="Wincker P."/>
            <person name="Lander E.S."/>
            <person name="Weissenbach J."/>
            <person name="Roest Crollius H."/>
        </authorList>
    </citation>
    <scope>NUCLEOTIDE SEQUENCE [LARGE SCALE GENOMIC DNA]</scope>
</reference>
<feature type="non-terminal residue" evidence="3">
    <location>
        <position position="1"/>
    </location>
</feature>
<keyword evidence="2" id="KW-0812">Transmembrane</keyword>
<dbReference type="AlphaFoldDB" id="Q4T9U3"/>
<reference evidence="3" key="2">
    <citation type="submission" date="2004-02" db="EMBL/GenBank/DDBJ databases">
        <authorList>
            <consortium name="Genoscope"/>
            <consortium name="Whitehead Institute Centre for Genome Research"/>
        </authorList>
    </citation>
    <scope>NUCLEOTIDE SEQUENCE</scope>
</reference>
<sequence>QVTSWSRSSKSTGTSSTWVRHQQKKPSEVSGAGPAHACAPNPNAAAAAAAAAVLFTLLGCLLIYRLFISPEKEPSLSSSANRAVSVITAKPLKEHG</sequence>
<evidence type="ECO:0000256" key="2">
    <source>
        <dbReference type="SAM" id="Phobius"/>
    </source>
</evidence>
<keyword evidence="2" id="KW-1133">Transmembrane helix</keyword>